<comment type="caution">
    <text evidence="7">The sequence shown here is derived from an EMBL/GenBank/DDBJ whole genome shotgun (WGS) entry which is preliminary data.</text>
</comment>
<evidence type="ECO:0000256" key="5">
    <source>
        <dbReference type="ARBA" id="ARBA00023163"/>
    </source>
</evidence>
<dbReference type="InterPro" id="IPR013325">
    <property type="entry name" value="RNA_pol_sigma_r2"/>
</dbReference>
<evidence type="ECO:0000313" key="8">
    <source>
        <dbReference type="Proteomes" id="UP001500618"/>
    </source>
</evidence>
<comment type="similarity">
    <text evidence="1">Belongs to the sigma-70 factor family. ECF subfamily.</text>
</comment>
<evidence type="ECO:0000256" key="1">
    <source>
        <dbReference type="ARBA" id="ARBA00010641"/>
    </source>
</evidence>
<reference evidence="7 8" key="1">
    <citation type="journal article" date="2019" name="Int. J. Syst. Evol. Microbiol.">
        <title>The Global Catalogue of Microorganisms (GCM) 10K type strain sequencing project: providing services to taxonomists for standard genome sequencing and annotation.</title>
        <authorList>
            <consortium name="The Broad Institute Genomics Platform"/>
            <consortium name="The Broad Institute Genome Sequencing Center for Infectious Disease"/>
            <person name="Wu L."/>
            <person name="Ma J."/>
        </authorList>
    </citation>
    <scope>NUCLEOTIDE SEQUENCE [LARGE SCALE GENOMIC DNA]</scope>
    <source>
        <strain evidence="7 8">JCM 14718</strain>
    </source>
</reference>
<dbReference type="SUPFAM" id="SSF88946">
    <property type="entry name" value="Sigma2 domain of RNA polymerase sigma factors"/>
    <property type="match status" value="1"/>
</dbReference>
<proteinExistence type="inferred from homology"/>
<protein>
    <submittedName>
        <fullName evidence="7">Sigma-70 family RNA polymerase sigma factor</fullName>
    </submittedName>
</protein>
<evidence type="ECO:0000256" key="3">
    <source>
        <dbReference type="ARBA" id="ARBA00023082"/>
    </source>
</evidence>
<accession>A0ABN2G7S4</accession>
<evidence type="ECO:0000256" key="4">
    <source>
        <dbReference type="ARBA" id="ARBA00023125"/>
    </source>
</evidence>
<organism evidence="7 8">
    <name type="scientific">Fodinicola feengrottensis</name>
    <dbReference type="NCBI Taxonomy" id="435914"/>
    <lineage>
        <taxon>Bacteria</taxon>
        <taxon>Bacillati</taxon>
        <taxon>Actinomycetota</taxon>
        <taxon>Actinomycetes</taxon>
        <taxon>Mycobacteriales</taxon>
        <taxon>Fodinicola</taxon>
    </lineage>
</organism>
<dbReference type="InterPro" id="IPR014284">
    <property type="entry name" value="RNA_pol_sigma-70_dom"/>
</dbReference>
<dbReference type="InterPro" id="IPR036388">
    <property type="entry name" value="WH-like_DNA-bd_sf"/>
</dbReference>
<evidence type="ECO:0000259" key="6">
    <source>
        <dbReference type="Pfam" id="PF04542"/>
    </source>
</evidence>
<dbReference type="InterPro" id="IPR007627">
    <property type="entry name" value="RNA_pol_sigma70_r2"/>
</dbReference>
<keyword evidence="5" id="KW-0804">Transcription</keyword>
<dbReference type="Gene3D" id="1.10.1740.10">
    <property type="match status" value="1"/>
</dbReference>
<dbReference type="SUPFAM" id="SSF88659">
    <property type="entry name" value="Sigma3 and sigma4 domains of RNA polymerase sigma factors"/>
    <property type="match status" value="1"/>
</dbReference>
<dbReference type="InterPro" id="IPR013324">
    <property type="entry name" value="RNA_pol_sigma_r3/r4-like"/>
</dbReference>
<gene>
    <name evidence="7" type="ORF">GCM10009765_14810</name>
</gene>
<dbReference type="NCBIfam" id="TIGR02937">
    <property type="entry name" value="sigma70-ECF"/>
    <property type="match status" value="1"/>
</dbReference>
<feature type="domain" description="RNA polymerase sigma-70 region 2" evidence="6">
    <location>
        <begin position="33"/>
        <end position="100"/>
    </location>
</feature>
<keyword evidence="4" id="KW-0238">DNA-binding</keyword>
<dbReference type="Pfam" id="PF04542">
    <property type="entry name" value="Sigma70_r2"/>
    <property type="match status" value="1"/>
</dbReference>
<keyword evidence="8" id="KW-1185">Reference proteome</keyword>
<dbReference type="EMBL" id="BAAANY010000005">
    <property type="protein sequence ID" value="GAA1666357.1"/>
    <property type="molecule type" value="Genomic_DNA"/>
</dbReference>
<dbReference type="InterPro" id="IPR039425">
    <property type="entry name" value="RNA_pol_sigma-70-like"/>
</dbReference>
<evidence type="ECO:0000313" key="7">
    <source>
        <dbReference type="EMBL" id="GAA1666357.1"/>
    </source>
</evidence>
<dbReference type="Gene3D" id="1.10.10.10">
    <property type="entry name" value="Winged helix-like DNA-binding domain superfamily/Winged helix DNA-binding domain"/>
    <property type="match status" value="1"/>
</dbReference>
<keyword evidence="2" id="KW-0805">Transcription regulation</keyword>
<keyword evidence="3" id="KW-0731">Sigma factor</keyword>
<dbReference type="PANTHER" id="PTHR43133">
    <property type="entry name" value="RNA POLYMERASE ECF-TYPE SIGMA FACTO"/>
    <property type="match status" value="1"/>
</dbReference>
<evidence type="ECO:0000256" key="2">
    <source>
        <dbReference type="ARBA" id="ARBA00023015"/>
    </source>
</evidence>
<dbReference type="Proteomes" id="UP001500618">
    <property type="component" value="Unassembled WGS sequence"/>
</dbReference>
<name>A0ABN2G7S4_9ACTN</name>
<dbReference type="RefSeq" id="WP_163566659.1">
    <property type="nucleotide sequence ID" value="NZ_BAAANY010000005.1"/>
</dbReference>
<sequence>MRPATKNLTRHARSDGQLVSEAVAGDTVSWEELVRRFSVRLHRIAGTYGLDNASAADVVQTTWLRAFERLHMLRDPAAVGGWLVTITRRESVSVVRGRSRERLVDTYDSIDAPDDGRTPEDEIAALDQNAQVRAALQRLPQRDRKLLTMLMASRTPSYTAASAALNMPVGSIGPTRARSLAALRRELVHS</sequence>
<dbReference type="PANTHER" id="PTHR43133:SF8">
    <property type="entry name" value="RNA POLYMERASE SIGMA FACTOR HI_1459-RELATED"/>
    <property type="match status" value="1"/>
</dbReference>